<organism evidence="9">
    <name type="scientific">Medioppia subpectinata</name>
    <dbReference type="NCBI Taxonomy" id="1979941"/>
    <lineage>
        <taxon>Eukaryota</taxon>
        <taxon>Metazoa</taxon>
        <taxon>Ecdysozoa</taxon>
        <taxon>Arthropoda</taxon>
        <taxon>Chelicerata</taxon>
        <taxon>Arachnida</taxon>
        <taxon>Acari</taxon>
        <taxon>Acariformes</taxon>
        <taxon>Sarcoptiformes</taxon>
        <taxon>Oribatida</taxon>
        <taxon>Brachypylina</taxon>
        <taxon>Oppioidea</taxon>
        <taxon>Oppiidae</taxon>
        <taxon>Medioppia</taxon>
    </lineage>
</organism>
<keyword evidence="10" id="KW-1185">Reference proteome</keyword>
<sequence>MKLSEQLTDVERQRITSERDAKTEKEWRTTLQKLIDEQQEHITQLQQQLENTRQTSNASLKIQNENQILKKKCSDYELSLEEVGKQLQDSKLEVDGLKENTGRLKEAVWTSDKDAVECHQCSKPFSVARRKHHCRCCGEIFCSNCSNNEMPLPSNKKPVRVCDSCQAYLLERYSAT</sequence>
<gene>
    <name evidence="9" type="ORF">OSB1V03_LOCUS3889</name>
</gene>
<dbReference type="PANTHER" id="PTHR45956:SF6">
    <property type="entry name" value="RUN DOMAIN-CONTAINING PROTEIN"/>
    <property type="match status" value="1"/>
</dbReference>
<dbReference type="GO" id="GO:0008270">
    <property type="term" value="F:zinc ion binding"/>
    <property type="evidence" value="ECO:0007669"/>
    <property type="project" value="UniProtKB-KW"/>
</dbReference>
<dbReference type="OrthoDB" id="79871at2759"/>
<evidence type="ECO:0000256" key="7">
    <source>
        <dbReference type="SAM" id="MobiDB-lite"/>
    </source>
</evidence>
<dbReference type="CDD" id="cd15721">
    <property type="entry name" value="FYVE_RUFY1_like"/>
    <property type="match status" value="1"/>
</dbReference>
<feature type="domain" description="FYVE-type" evidence="8">
    <location>
        <begin position="112"/>
        <end position="170"/>
    </location>
</feature>
<evidence type="ECO:0000313" key="10">
    <source>
        <dbReference type="Proteomes" id="UP000759131"/>
    </source>
</evidence>
<evidence type="ECO:0000256" key="6">
    <source>
        <dbReference type="SAM" id="Coils"/>
    </source>
</evidence>
<keyword evidence="3" id="KW-0862">Zinc</keyword>
<evidence type="ECO:0000313" key="9">
    <source>
        <dbReference type="EMBL" id="CAD7623433.1"/>
    </source>
</evidence>
<dbReference type="SMART" id="SM00064">
    <property type="entry name" value="FYVE"/>
    <property type="match status" value="1"/>
</dbReference>
<dbReference type="EMBL" id="OC856240">
    <property type="protein sequence ID" value="CAD7623433.1"/>
    <property type="molecule type" value="Genomic_DNA"/>
</dbReference>
<dbReference type="GO" id="GO:0005737">
    <property type="term" value="C:cytoplasm"/>
    <property type="evidence" value="ECO:0007669"/>
    <property type="project" value="TreeGrafter"/>
</dbReference>
<evidence type="ECO:0000256" key="4">
    <source>
        <dbReference type="ARBA" id="ARBA00023054"/>
    </source>
</evidence>
<dbReference type="PANTHER" id="PTHR45956">
    <property type="entry name" value="RUN AND FYVE DOMAIN-CONTAINING PROTEIN 2-LIKE PROTEIN"/>
    <property type="match status" value="1"/>
</dbReference>
<dbReference type="InterPro" id="IPR047335">
    <property type="entry name" value="RUFY1-3"/>
</dbReference>
<keyword evidence="4 6" id="KW-0175">Coiled coil</keyword>
<keyword evidence="2 5" id="KW-0863">Zinc-finger</keyword>
<dbReference type="InterPro" id="IPR000306">
    <property type="entry name" value="Znf_FYVE"/>
</dbReference>
<evidence type="ECO:0000256" key="3">
    <source>
        <dbReference type="ARBA" id="ARBA00022833"/>
    </source>
</evidence>
<dbReference type="AlphaFoldDB" id="A0A7R9KIG9"/>
<evidence type="ECO:0000256" key="1">
    <source>
        <dbReference type="ARBA" id="ARBA00022723"/>
    </source>
</evidence>
<proteinExistence type="predicted"/>
<evidence type="ECO:0000256" key="5">
    <source>
        <dbReference type="PROSITE-ProRule" id="PRU00091"/>
    </source>
</evidence>
<feature type="region of interest" description="Disordered" evidence="7">
    <location>
        <begin position="1"/>
        <end position="23"/>
    </location>
</feature>
<feature type="coiled-coil region" evidence="6">
    <location>
        <begin position="28"/>
        <end position="55"/>
    </location>
</feature>
<protein>
    <recommendedName>
        <fullName evidence="8">FYVE-type domain-containing protein</fullName>
    </recommendedName>
</protein>
<evidence type="ECO:0000259" key="8">
    <source>
        <dbReference type="PROSITE" id="PS50178"/>
    </source>
</evidence>
<dbReference type="Gene3D" id="3.30.40.10">
    <property type="entry name" value="Zinc/RING finger domain, C3HC4 (zinc finger)"/>
    <property type="match status" value="1"/>
</dbReference>
<accession>A0A7R9KIG9</accession>
<reference evidence="9" key="1">
    <citation type="submission" date="2020-11" db="EMBL/GenBank/DDBJ databases">
        <authorList>
            <person name="Tran Van P."/>
        </authorList>
    </citation>
    <scope>NUCLEOTIDE SEQUENCE</scope>
</reference>
<dbReference type="SUPFAM" id="SSF57903">
    <property type="entry name" value="FYVE/PHD zinc finger"/>
    <property type="match status" value="1"/>
</dbReference>
<feature type="compositionally biased region" description="Basic and acidic residues" evidence="7">
    <location>
        <begin position="9"/>
        <end position="23"/>
    </location>
</feature>
<dbReference type="InterPro" id="IPR011011">
    <property type="entry name" value="Znf_FYVE_PHD"/>
</dbReference>
<dbReference type="PROSITE" id="PS50178">
    <property type="entry name" value="ZF_FYVE"/>
    <property type="match status" value="1"/>
</dbReference>
<dbReference type="InterPro" id="IPR013083">
    <property type="entry name" value="Znf_RING/FYVE/PHD"/>
</dbReference>
<name>A0A7R9KIG9_9ACAR</name>
<dbReference type="InterPro" id="IPR017455">
    <property type="entry name" value="Znf_FYVE-rel"/>
</dbReference>
<dbReference type="Proteomes" id="UP000759131">
    <property type="component" value="Unassembled WGS sequence"/>
</dbReference>
<dbReference type="EMBL" id="CAJPIZ010001665">
    <property type="protein sequence ID" value="CAG2103863.1"/>
    <property type="molecule type" value="Genomic_DNA"/>
</dbReference>
<keyword evidence="1" id="KW-0479">Metal-binding</keyword>
<evidence type="ECO:0000256" key="2">
    <source>
        <dbReference type="ARBA" id="ARBA00022771"/>
    </source>
</evidence>
<dbReference type="Pfam" id="PF01363">
    <property type="entry name" value="FYVE"/>
    <property type="match status" value="1"/>
</dbReference>